<name>A0A238BK14_9BILA</name>
<dbReference type="AlphaFoldDB" id="A0A238BK14"/>
<dbReference type="OrthoDB" id="5868946at2759"/>
<proteinExistence type="predicted"/>
<keyword evidence="2" id="KW-1185">Reference proteome</keyword>
<evidence type="ECO:0000313" key="2">
    <source>
        <dbReference type="Proteomes" id="UP000242913"/>
    </source>
</evidence>
<gene>
    <name evidence="1" type="ORF">X798_07236</name>
</gene>
<evidence type="ECO:0000313" key="1">
    <source>
        <dbReference type="EMBL" id="OZC05789.1"/>
    </source>
</evidence>
<reference evidence="1 2" key="1">
    <citation type="submission" date="2015-12" db="EMBL/GenBank/DDBJ databases">
        <title>Draft genome of the nematode, Onchocerca flexuosa.</title>
        <authorList>
            <person name="Mitreva M."/>
        </authorList>
    </citation>
    <scope>NUCLEOTIDE SEQUENCE [LARGE SCALE GENOMIC DNA]</scope>
    <source>
        <strain evidence="1">Red Deer</strain>
    </source>
</reference>
<dbReference type="EMBL" id="KZ270415">
    <property type="protein sequence ID" value="OZC05789.1"/>
    <property type="molecule type" value="Genomic_DNA"/>
</dbReference>
<protein>
    <submittedName>
        <fullName evidence="1">Uncharacterized protein</fullName>
    </submittedName>
</protein>
<sequence>MSRSASPHPLSITYEEEMSEKQKQTLENIEVIGENNNMAAESVANLISPNARTNQQLRKDSGGWKSSGEHYRKTSFHGAHASFRLRMLQEQRIQPV</sequence>
<organism evidence="1 2">
    <name type="scientific">Onchocerca flexuosa</name>
    <dbReference type="NCBI Taxonomy" id="387005"/>
    <lineage>
        <taxon>Eukaryota</taxon>
        <taxon>Metazoa</taxon>
        <taxon>Ecdysozoa</taxon>
        <taxon>Nematoda</taxon>
        <taxon>Chromadorea</taxon>
        <taxon>Rhabditida</taxon>
        <taxon>Spirurina</taxon>
        <taxon>Spiruromorpha</taxon>
        <taxon>Filarioidea</taxon>
        <taxon>Onchocercidae</taxon>
        <taxon>Onchocerca</taxon>
    </lineage>
</organism>
<dbReference type="Proteomes" id="UP000242913">
    <property type="component" value="Unassembled WGS sequence"/>
</dbReference>
<accession>A0A238BK14</accession>